<organism evidence="2 3">
    <name type="scientific">Pedobacter paludis</name>
    <dbReference type="NCBI Taxonomy" id="2203212"/>
    <lineage>
        <taxon>Bacteria</taxon>
        <taxon>Pseudomonadati</taxon>
        <taxon>Bacteroidota</taxon>
        <taxon>Sphingobacteriia</taxon>
        <taxon>Sphingobacteriales</taxon>
        <taxon>Sphingobacteriaceae</taxon>
        <taxon>Pedobacter</taxon>
    </lineage>
</organism>
<feature type="region of interest" description="Disordered" evidence="1">
    <location>
        <begin position="274"/>
        <end position="294"/>
    </location>
</feature>
<name>A0A317F2Y3_9SPHI</name>
<dbReference type="EMBL" id="QGNY01000002">
    <property type="protein sequence ID" value="PWS32653.1"/>
    <property type="molecule type" value="Genomic_DNA"/>
</dbReference>
<reference evidence="3" key="1">
    <citation type="submission" date="2018-05" db="EMBL/GenBank/DDBJ databases">
        <title>Pedobacter paludis sp. nov., isolated from wetland soil.</title>
        <authorList>
            <person name="Zhang Y."/>
        </authorList>
    </citation>
    <scope>NUCLEOTIDE SEQUENCE [LARGE SCALE GENOMIC DNA]</scope>
    <source>
        <strain evidence="3">R-8</strain>
    </source>
</reference>
<proteinExistence type="predicted"/>
<gene>
    <name evidence="2" type="ORF">DF947_06165</name>
</gene>
<dbReference type="RefSeq" id="WP_109928825.1">
    <property type="nucleotide sequence ID" value="NZ_QGNY01000002.1"/>
</dbReference>
<dbReference type="AlphaFoldDB" id="A0A317F2Y3"/>
<dbReference type="InterPro" id="IPR018534">
    <property type="entry name" value="Tet_reg_excision_RteC"/>
</dbReference>
<dbReference type="Pfam" id="PF09357">
    <property type="entry name" value="RteC"/>
    <property type="match status" value="1"/>
</dbReference>
<dbReference type="Proteomes" id="UP000245391">
    <property type="component" value="Unassembled WGS sequence"/>
</dbReference>
<dbReference type="OrthoDB" id="790983at2"/>
<evidence type="ECO:0000313" key="3">
    <source>
        <dbReference type="Proteomes" id="UP000245391"/>
    </source>
</evidence>
<evidence type="ECO:0000256" key="1">
    <source>
        <dbReference type="SAM" id="MobiDB-lite"/>
    </source>
</evidence>
<comment type="caution">
    <text evidence="2">The sequence shown here is derived from an EMBL/GenBank/DDBJ whole genome shotgun (WGS) entry which is preliminary data.</text>
</comment>
<sequence length="294" mass="34521">MDKIYIDEIYSRLESELSEVDPFPDLFSNALGIVSSYMHLLHGHILESGFADEGEEIYFFKHVKPRFYHWYIFLVERHTISKGLAIGTEHMARDYYLQELSFIKRYFDQNGFIYHYFLEGETSRDADFFLRSFFQPALDSPGAVFPNFSTNHDYTFSKILAYEKLQEFLVIRLRATYATDVSTILGELRSGRKRTWTDEKIKLVELAYGIYFMNSVDFGKADITDIISALEDAFNVHLGVVYRRFVEISRRKSTSHTSYLDAMRAEIVRRITEKDRYKPFGPKKKTDGDPDKNR</sequence>
<accession>A0A317F2Y3</accession>
<keyword evidence="3" id="KW-1185">Reference proteome</keyword>
<evidence type="ECO:0008006" key="4">
    <source>
        <dbReference type="Google" id="ProtNLM"/>
    </source>
</evidence>
<protein>
    <recommendedName>
        <fullName evidence="4">Tetracycline regulation of excision, RteC</fullName>
    </recommendedName>
</protein>
<evidence type="ECO:0000313" key="2">
    <source>
        <dbReference type="EMBL" id="PWS32653.1"/>
    </source>
</evidence>